<dbReference type="RefSeq" id="WP_231727294.1">
    <property type="nucleotide sequence ID" value="NZ_JBHSCR010000006.1"/>
</dbReference>
<feature type="domain" description="Histidine phosphotransferase ChpT C-terminal" evidence="1">
    <location>
        <begin position="120"/>
        <end position="240"/>
    </location>
</feature>
<evidence type="ECO:0000259" key="1">
    <source>
        <dbReference type="Pfam" id="PF10090"/>
    </source>
</evidence>
<dbReference type="Pfam" id="PF10090">
    <property type="entry name" value="HPTransfase"/>
    <property type="match status" value="1"/>
</dbReference>
<dbReference type="Gene3D" id="3.30.565.10">
    <property type="entry name" value="Histidine kinase-like ATPase, C-terminal domain"/>
    <property type="match status" value="1"/>
</dbReference>
<dbReference type="InterPro" id="IPR018762">
    <property type="entry name" value="ChpT_C"/>
</dbReference>
<reference evidence="3" key="1">
    <citation type="journal article" date="2019" name="Int. J. Syst. Evol. Microbiol.">
        <title>The Global Catalogue of Microorganisms (GCM) 10K type strain sequencing project: providing services to taxonomists for standard genome sequencing and annotation.</title>
        <authorList>
            <consortium name="The Broad Institute Genomics Platform"/>
            <consortium name="The Broad Institute Genome Sequencing Center for Infectious Disease"/>
            <person name="Wu L."/>
            <person name="Ma J."/>
        </authorList>
    </citation>
    <scope>NUCLEOTIDE SEQUENCE [LARGE SCALE GENOMIC DNA]</scope>
    <source>
        <strain evidence="3">CGMCC 1.15304</strain>
    </source>
</reference>
<sequence length="258" mass="28063">MAAWRSGYSWLWFCHDWKKSQVFIARLTCGPGWGFNNAEAYMANIDFAALLCSRLCHDLVSPVGAINNGLEVLQDEQEASMREAVLDLIEKSTHQTSNKLQFFRLAFGAAGGFSAQLDVRECEKAMRSFLSGSRVELDWQIDLTSAPKSLVKILLNVGLVVSESLIRGGKLRISTQRSGDEVTVLVVGEGQRVILQKPVRDAMEGVLAEEDLDPRAAPAFLAHSVAKETGGKIVVEALGETNIVVKATCVLPAKTGGE</sequence>
<evidence type="ECO:0000313" key="2">
    <source>
        <dbReference type="EMBL" id="MFC4348154.1"/>
    </source>
</evidence>
<dbReference type="InterPro" id="IPR036890">
    <property type="entry name" value="HATPase_C_sf"/>
</dbReference>
<gene>
    <name evidence="2" type="ORF">ACFO5Q_09885</name>
</gene>
<organism evidence="2 3">
    <name type="scientific">Kordiimonas lipolytica</name>
    <dbReference type="NCBI Taxonomy" id="1662421"/>
    <lineage>
        <taxon>Bacteria</taxon>
        <taxon>Pseudomonadati</taxon>
        <taxon>Pseudomonadota</taxon>
        <taxon>Alphaproteobacteria</taxon>
        <taxon>Kordiimonadales</taxon>
        <taxon>Kordiimonadaceae</taxon>
        <taxon>Kordiimonas</taxon>
    </lineage>
</organism>
<accession>A0ABV8UBX2</accession>
<dbReference type="Gene3D" id="1.10.287.130">
    <property type="match status" value="1"/>
</dbReference>
<comment type="caution">
    <text evidence="2">The sequence shown here is derived from an EMBL/GenBank/DDBJ whole genome shotgun (WGS) entry which is preliminary data.</text>
</comment>
<name>A0ABV8UBX2_9PROT</name>
<protein>
    <submittedName>
        <fullName evidence="2">Histidine phosphotransferase family protein</fullName>
    </submittedName>
</protein>
<evidence type="ECO:0000313" key="3">
    <source>
        <dbReference type="Proteomes" id="UP001595776"/>
    </source>
</evidence>
<dbReference type="Proteomes" id="UP001595776">
    <property type="component" value="Unassembled WGS sequence"/>
</dbReference>
<keyword evidence="3" id="KW-1185">Reference proteome</keyword>
<proteinExistence type="predicted"/>
<dbReference type="EMBL" id="JBHSCR010000006">
    <property type="protein sequence ID" value="MFC4348154.1"/>
    <property type="molecule type" value="Genomic_DNA"/>
</dbReference>